<dbReference type="AlphaFoldDB" id="A0A7W7DWU8"/>
<sequence>MTPTEPTETMMTTTNLDLARAYFQAVQTADMAALGGLLDEQIVWHQPGAHQFSGNHEGQGAVFQMLGSMMEASQGTFAIDTIHSLMGNGDLVAATIHFTGRRGDTSMAMDGVDLLRIRNGKITEMWLFSGDQNAEDAFWGR</sequence>
<proteinExistence type="predicted"/>
<keyword evidence="3" id="KW-1185">Reference proteome</keyword>
<name>A0A7W7DWU8_9ACTN</name>
<dbReference type="Gene3D" id="3.10.450.50">
    <property type="match status" value="1"/>
</dbReference>
<dbReference type="InterPro" id="IPR032710">
    <property type="entry name" value="NTF2-like_dom_sf"/>
</dbReference>
<dbReference type="EMBL" id="JACHMS010000001">
    <property type="protein sequence ID" value="MBB4717719.1"/>
    <property type="molecule type" value="Genomic_DNA"/>
</dbReference>
<evidence type="ECO:0000259" key="1">
    <source>
        <dbReference type="Pfam" id="PF12680"/>
    </source>
</evidence>
<protein>
    <submittedName>
        <fullName evidence="2">Ketosteroid isomerase-like protein</fullName>
    </submittedName>
</protein>
<dbReference type="Pfam" id="PF12680">
    <property type="entry name" value="SnoaL_2"/>
    <property type="match status" value="1"/>
</dbReference>
<dbReference type="CDD" id="cd00531">
    <property type="entry name" value="NTF2_like"/>
    <property type="match status" value="1"/>
</dbReference>
<evidence type="ECO:0000313" key="3">
    <source>
        <dbReference type="Proteomes" id="UP000565089"/>
    </source>
</evidence>
<accession>A0A7W7DWU8</accession>
<dbReference type="Proteomes" id="UP000565089">
    <property type="component" value="Unassembled WGS sequence"/>
</dbReference>
<comment type="caution">
    <text evidence="2">The sequence shown here is derived from an EMBL/GenBank/DDBJ whole genome shotgun (WGS) entry which is preliminary data.</text>
</comment>
<dbReference type="SUPFAM" id="SSF54427">
    <property type="entry name" value="NTF2-like"/>
    <property type="match status" value="1"/>
</dbReference>
<dbReference type="InterPro" id="IPR037401">
    <property type="entry name" value="SnoaL-like"/>
</dbReference>
<gene>
    <name evidence="2" type="ORF">BJ965_007601</name>
</gene>
<feature type="domain" description="SnoaL-like" evidence="1">
    <location>
        <begin position="19"/>
        <end position="125"/>
    </location>
</feature>
<dbReference type="GO" id="GO:0016853">
    <property type="term" value="F:isomerase activity"/>
    <property type="evidence" value="ECO:0007669"/>
    <property type="project" value="UniProtKB-KW"/>
</dbReference>
<evidence type="ECO:0000313" key="2">
    <source>
        <dbReference type="EMBL" id="MBB4717719.1"/>
    </source>
</evidence>
<organism evidence="2 3">
    <name type="scientific">Streptomyces luteogriseus</name>
    <dbReference type="NCBI Taxonomy" id="68233"/>
    <lineage>
        <taxon>Bacteria</taxon>
        <taxon>Bacillati</taxon>
        <taxon>Actinomycetota</taxon>
        <taxon>Actinomycetes</taxon>
        <taxon>Kitasatosporales</taxon>
        <taxon>Streptomycetaceae</taxon>
        <taxon>Streptomyces</taxon>
    </lineage>
</organism>
<reference evidence="2 3" key="1">
    <citation type="submission" date="2020-08" db="EMBL/GenBank/DDBJ databases">
        <title>Sequencing the genomes of 1000 actinobacteria strains.</title>
        <authorList>
            <person name="Klenk H.-P."/>
        </authorList>
    </citation>
    <scope>NUCLEOTIDE SEQUENCE [LARGE SCALE GENOMIC DNA]</scope>
    <source>
        <strain evidence="2 3">DSM 40483</strain>
    </source>
</reference>
<keyword evidence="2" id="KW-0413">Isomerase</keyword>